<dbReference type="SUPFAM" id="SSF51905">
    <property type="entry name" value="FAD/NAD(P)-binding domain"/>
    <property type="match status" value="1"/>
</dbReference>
<dbReference type="SUPFAM" id="SSF54373">
    <property type="entry name" value="FAD-linked reductases, C-terminal domain"/>
    <property type="match status" value="1"/>
</dbReference>
<dbReference type="GO" id="GO:0050660">
    <property type="term" value="F:flavin adenine dinucleotide binding"/>
    <property type="evidence" value="ECO:0007669"/>
    <property type="project" value="InterPro"/>
</dbReference>
<evidence type="ECO:0000256" key="1">
    <source>
        <dbReference type="ARBA" id="ARBA00010790"/>
    </source>
</evidence>
<comment type="caution">
    <text evidence="7">The sequence shown here is derived from an EMBL/GenBank/DDBJ whole genome shotgun (WGS) entry which is preliminary data.</text>
</comment>
<feature type="domain" description="Glucose-methanol-choline oxidoreductase C-terminal" evidence="6">
    <location>
        <begin position="428"/>
        <end position="551"/>
    </location>
</feature>
<proteinExistence type="inferred from homology"/>
<keyword evidence="3" id="KW-0274">FAD</keyword>
<keyword evidence="2" id="KW-0285">Flavoprotein</keyword>
<accession>A0A265E5R5</accession>
<dbReference type="InterPro" id="IPR036188">
    <property type="entry name" value="FAD/NAD-bd_sf"/>
</dbReference>
<name>A0A265E5R5_9STAP</name>
<dbReference type="GO" id="GO:0016614">
    <property type="term" value="F:oxidoreductase activity, acting on CH-OH group of donors"/>
    <property type="evidence" value="ECO:0007669"/>
    <property type="project" value="InterPro"/>
</dbReference>
<protein>
    <submittedName>
        <fullName evidence="7">GMC family oxidoreductase</fullName>
    </submittedName>
</protein>
<evidence type="ECO:0000256" key="2">
    <source>
        <dbReference type="ARBA" id="ARBA00022630"/>
    </source>
</evidence>
<dbReference type="InterPro" id="IPR000172">
    <property type="entry name" value="GMC_OxRdtase_N"/>
</dbReference>
<evidence type="ECO:0000259" key="6">
    <source>
        <dbReference type="Pfam" id="PF05199"/>
    </source>
</evidence>
<sequence length="571" mass="63721">MAETLDKKEVVVVGMGWAGSIVAAELAKSGRQVLGLERGREKTTQDYLTAHDEYRYVVGHEMMQDLSKETITYRNTLEEEALPMRRFGAFLIGTDVGGGGVHWNGDTWFYNPYDFELKSRTEEKYGPDKVSDDYLIQDWGITYDELLPYYEKFEETAGISGEQNPMGPERRKPYPTPPMKMTPLLSDFKAACEAAGTTPFRTPAGNMSEEYTNPDGMTLAACQYCGFCEKFGCEWGAKSSPIVTTIPVAKQQDSFELRTNANVLEIMKEDGEVTGVRYIDPRTQLEYIQPADVVVVTSHTTNNTKLLLHSELGTAYNPETGEGSVGKNYCLHITPSVTAFFDKEYNMSMGAGALGVTIDDYNNDNFDHSEYNFIHGGSISMKQQGKRPILENAVPQGTKNWGAEFKNESIKAYNRSAGAWAQMITLPYVNNYLSLDPTYTDEYDRPLLRVTYDLTDHDRNVHEFIADRIEEILDEMNPVSKNRSELGEHFDILPAHNDHIVGGTIMGADPETSVVNNYLQMWDADNVFVIGGSNFPHNGGYNPTGTVGALAYRASEGIEQYLDDNGPLVDA</sequence>
<dbReference type="Proteomes" id="UP000216682">
    <property type="component" value="Unassembled WGS sequence"/>
</dbReference>
<dbReference type="Pfam" id="PF00732">
    <property type="entry name" value="GMC_oxred_N"/>
    <property type="match status" value="1"/>
</dbReference>
<dbReference type="PANTHER" id="PTHR46056">
    <property type="entry name" value="LONG-CHAIN-ALCOHOL OXIDASE"/>
    <property type="match status" value="1"/>
</dbReference>
<dbReference type="Gene3D" id="3.50.50.60">
    <property type="entry name" value="FAD/NAD(P)-binding domain"/>
    <property type="match status" value="2"/>
</dbReference>
<evidence type="ECO:0000259" key="5">
    <source>
        <dbReference type="Pfam" id="PF00732"/>
    </source>
</evidence>
<evidence type="ECO:0000313" key="7">
    <source>
        <dbReference type="EMBL" id="OZT76939.1"/>
    </source>
</evidence>
<reference evidence="7 8" key="1">
    <citation type="submission" date="2017-07" db="EMBL/GenBank/DDBJ databases">
        <title>Shotgun whole genome sequences of three halophilic bacterial isolates.</title>
        <authorList>
            <person name="Pozzo T."/>
            <person name="Higdon S.M."/>
            <person name="Quillaguaman J."/>
        </authorList>
    </citation>
    <scope>NUCLEOTIDE SEQUENCE [LARGE SCALE GENOMIC DNA]</scope>
    <source>
        <strain evidence="7 8">BU-1</strain>
    </source>
</reference>
<dbReference type="RefSeq" id="WP_094906505.1">
    <property type="nucleotide sequence ID" value="NZ_NPEZ01000003.1"/>
</dbReference>
<evidence type="ECO:0000256" key="4">
    <source>
        <dbReference type="ARBA" id="ARBA00023002"/>
    </source>
</evidence>
<dbReference type="Pfam" id="PF05199">
    <property type="entry name" value="GMC_oxred_C"/>
    <property type="match status" value="1"/>
</dbReference>
<dbReference type="PANTHER" id="PTHR46056:SF12">
    <property type="entry name" value="LONG-CHAIN-ALCOHOL OXIDASE"/>
    <property type="match status" value="1"/>
</dbReference>
<dbReference type="AlphaFoldDB" id="A0A265E5R5"/>
<evidence type="ECO:0000313" key="8">
    <source>
        <dbReference type="Proteomes" id="UP000216682"/>
    </source>
</evidence>
<organism evidence="7 8">
    <name type="scientific">Salinicoccus roseus</name>
    <dbReference type="NCBI Taxonomy" id="45670"/>
    <lineage>
        <taxon>Bacteria</taxon>
        <taxon>Bacillati</taxon>
        <taxon>Bacillota</taxon>
        <taxon>Bacilli</taxon>
        <taxon>Bacillales</taxon>
        <taxon>Staphylococcaceae</taxon>
        <taxon>Salinicoccus</taxon>
    </lineage>
</organism>
<gene>
    <name evidence="7" type="ORF">CFN03_07630</name>
</gene>
<dbReference type="InterPro" id="IPR007867">
    <property type="entry name" value="GMC_OxRtase_C"/>
</dbReference>
<dbReference type="EMBL" id="NPEZ01000003">
    <property type="protein sequence ID" value="OZT76939.1"/>
    <property type="molecule type" value="Genomic_DNA"/>
</dbReference>
<evidence type="ECO:0000256" key="3">
    <source>
        <dbReference type="ARBA" id="ARBA00022827"/>
    </source>
</evidence>
<feature type="domain" description="Glucose-methanol-choline oxidoreductase N-terminal" evidence="5">
    <location>
        <begin position="220"/>
        <end position="333"/>
    </location>
</feature>
<comment type="similarity">
    <text evidence="1">Belongs to the GMC oxidoreductase family.</text>
</comment>
<keyword evidence="4" id="KW-0560">Oxidoreductase</keyword>